<keyword evidence="11" id="KW-1185">Reference proteome</keyword>
<accession>A0A9D4PS82</accession>
<dbReference type="Proteomes" id="UP000821837">
    <property type="component" value="Chromosome 5"/>
</dbReference>
<protein>
    <recommendedName>
        <fullName evidence="1">RNA helicase</fullName>
        <ecNumber evidence="1">3.6.4.13</ecNumber>
    </recommendedName>
</protein>
<organism evidence="10 11">
    <name type="scientific">Rhipicephalus sanguineus</name>
    <name type="common">Brown dog tick</name>
    <name type="synonym">Ixodes sanguineus</name>
    <dbReference type="NCBI Taxonomy" id="34632"/>
    <lineage>
        <taxon>Eukaryota</taxon>
        <taxon>Metazoa</taxon>
        <taxon>Ecdysozoa</taxon>
        <taxon>Arthropoda</taxon>
        <taxon>Chelicerata</taxon>
        <taxon>Arachnida</taxon>
        <taxon>Acari</taxon>
        <taxon>Parasitiformes</taxon>
        <taxon>Ixodida</taxon>
        <taxon>Ixodoidea</taxon>
        <taxon>Ixodidae</taxon>
        <taxon>Rhipicephalinae</taxon>
        <taxon>Rhipicephalus</taxon>
        <taxon>Rhipicephalus</taxon>
    </lineage>
</organism>
<keyword evidence="5 6" id="KW-0067">ATP-binding</keyword>
<dbReference type="GO" id="GO:0003676">
    <property type="term" value="F:nucleic acid binding"/>
    <property type="evidence" value="ECO:0007669"/>
    <property type="project" value="InterPro"/>
</dbReference>
<feature type="region of interest" description="Disordered" evidence="7">
    <location>
        <begin position="1"/>
        <end position="26"/>
    </location>
</feature>
<evidence type="ECO:0000256" key="1">
    <source>
        <dbReference type="ARBA" id="ARBA00012552"/>
    </source>
</evidence>
<gene>
    <name evidence="10" type="ORF">HPB52_008470</name>
</gene>
<dbReference type="InterPro" id="IPR001650">
    <property type="entry name" value="Helicase_C-like"/>
</dbReference>
<dbReference type="PROSITE" id="PS51192">
    <property type="entry name" value="HELICASE_ATP_BIND_1"/>
    <property type="match status" value="1"/>
</dbReference>
<evidence type="ECO:0000313" key="11">
    <source>
        <dbReference type="Proteomes" id="UP000821837"/>
    </source>
</evidence>
<dbReference type="VEuPathDB" id="VectorBase:RSAN_053855"/>
<keyword evidence="3 6" id="KW-0378">Hydrolase</keyword>
<dbReference type="OrthoDB" id="6504114at2759"/>
<dbReference type="PANTHER" id="PTHR47958">
    <property type="entry name" value="ATP-DEPENDENT RNA HELICASE DBP3"/>
    <property type="match status" value="1"/>
</dbReference>
<dbReference type="GO" id="GO:0005524">
    <property type="term" value="F:ATP binding"/>
    <property type="evidence" value="ECO:0007669"/>
    <property type="project" value="UniProtKB-KW"/>
</dbReference>
<evidence type="ECO:0000313" key="10">
    <source>
        <dbReference type="EMBL" id="KAH7951394.1"/>
    </source>
</evidence>
<feature type="compositionally biased region" description="Pro residues" evidence="7">
    <location>
        <begin position="17"/>
        <end position="26"/>
    </location>
</feature>
<feature type="domain" description="Helicase C-terminal" evidence="9">
    <location>
        <begin position="372"/>
        <end position="520"/>
    </location>
</feature>
<comment type="similarity">
    <text evidence="6">Belongs to the DEAD box helicase family.</text>
</comment>
<evidence type="ECO:0000259" key="8">
    <source>
        <dbReference type="PROSITE" id="PS51192"/>
    </source>
</evidence>
<dbReference type="EMBL" id="JABSTV010001251">
    <property type="protein sequence ID" value="KAH7951394.1"/>
    <property type="molecule type" value="Genomic_DNA"/>
</dbReference>
<evidence type="ECO:0000256" key="5">
    <source>
        <dbReference type="ARBA" id="ARBA00022840"/>
    </source>
</evidence>
<dbReference type="EC" id="3.6.4.13" evidence="1"/>
<proteinExistence type="inferred from homology"/>
<dbReference type="AlphaFoldDB" id="A0A9D4PS82"/>
<sequence>MANQLLGLNAGVQVGPPNGPNEPLPPDPPLNLGFLGAILANTPEFMKKWYLSLGDTYDVFHYMRSLRSTDSVGNVQQPGPPNWREAHLQPVQKNFYREHFRTAWRSLEQAEKYREENRITIVKGGGAEKPLLQLYEANFPACLVEALEANNCTSDLSPIQAQCWPIALKGKDLLAVLRTAAEGKVLAYILPASVHVLHQPPLKPHQSFLALVLVPTPEDARKIQRMVGELETHTGVRATCVCSGDPKEQQLRALSHGFEICVATPGRLHAFLKEGKLNISRCTYLVLDEADRMVDMGFEQQLIAIAKYVRPDRQTLMCMSRKPRELYRLVDSLLKDYVEVHFGERQPLPNRSVEHVVYISAVSEKEARLVGLLEDILDGQEEVAARKVIVFAETKKRVDDLVTNLRRRDWPVVGLHGGTTELARDWALAAFRRDKTSILVATDVATRQLPSDGVRYVVNYDYPSSAEAYSQRISHVSLSTSEPGVAYTFLEPDNSRCAREMIGILREAKRKVHPRLYAIAKKSKRRKREGVTDV</sequence>
<dbReference type="InterPro" id="IPR014001">
    <property type="entry name" value="Helicase_ATP-bd"/>
</dbReference>
<dbReference type="GO" id="GO:0003724">
    <property type="term" value="F:RNA helicase activity"/>
    <property type="evidence" value="ECO:0007669"/>
    <property type="project" value="UniProtKB-EC"/>
</dbReference>
<keyword evidence="2 6" id="KW-0547">Nucleotide-binding</keyword>
<dbReference type="PROSITE" id="PS00039">
    <property type="entry name" value="DEAD_ATP_HELICASE"/>
    <property type="match status" value="1"/>
</dbReference>
<evidence type="ECO:0000256" key="4">
    <source>
        <dbReference type="ARBA" id="ARBA00022806"/>
    </source>
</evidence>
<dbReference type="InterPro" id="IPR011545">
    <property type="entry name" value="DEAD/DEAH_box_helicase_dom"/>
</dbReference>
<evidence type="ECO:0000256" key="6">
    <source>
        <dbReference type="RuleBase" id="RU000492"/>
    </source>
</evidence>
<evidence type="ECO:0000259" key="9">
    <source>
        <dbReference type="PROSITE" id="PS51194"/>
    </source>
</evidence>
<dbReference type="Gene3D" id="3.40.50.300">
    <property type="entry name" value="P-loop containing nucleotide triphosphate hydrolases"/>
    <property type="match status" value="2"/>
</dbReference>
<reference evidence="10" key="1">
    <citation type="journal article" date="2020" name="Cell">
        <title>Large-Scale Comparative Analyses of Tick Genomes Elucidate Their Genetic Diversity and Vector Capacities.</title>
        <authorList>
            <consortium name="Tick Genome and Microbiome Consortium (TIGMIC)"/>
            <person name="Jia N."/>
            <person name="Wang J."/>
            <person name="Shi W."/>
            <person name="Du L."/>
            <person name="Sun Y."/>
            <person name="Zhan W."/>
            <person name="Jiang J.F."/>
            <person name="Wang Q."/>
            <person name="Zhang B."/>
            <person name="Ji P."/>
            <person name="Bell-Sakyi L."/>
            <person name="Cui X.M."/>
            <person name="Yuan T.T."/>
            <person name="Jiang B.G."/>
            <person name="Yang W.F."/>
            <person name="Lam T.T."/>
            <person name="Chang Q.C."/>
            <person name="Ding S.J."/>
            <person name="Wang X.J."/>
            <person name="Zhu J.G."/>
            <person name="Ruan X.D."/>
            <person name="Zhao L."/>
            <person name="Wei J.T."/>
            <person name="Ye R.Z."/>
            <person name="Que T.C."/>
            <person name="Du C.H."/>
            <person name="Zhou Y.H."/>
            <person name="Cheng J.X."/>
            <person name="Dai P.F."/>
            <person name="Guo W.B."/>
            <person name="Han X.H."/>
            <person name="Huang E.J."/>
            <person name="Li L.F."/>
            <person name="Wei W."/>
            <person name="Gao Y.C."/>
            <person name="Liu J.Z."/>
            <person name="Shao H.Z."/>
            <person name="Wang X."/>
            <person name="Wang C.C."/>
            <person name="Yang T.C."/>
            <person name="Huo Q.B."/>
            <person name="Li W."/>
            <person name="Chen H.Y."/>
            <person name="Chen S.E."/>
            <person name="Zhou L.G."/>
            <person name="Ni X.B."/>
            <person name="Tian J.H."/>
            <person name="Sheng Y."/>
            <person name="Liu T."/>
            <person name="Pan Y.S."/>
            <person name="Xia L.Y."/>
            <person name="Li J."/>
            <person name="Zhao F."/>
            <person name="Cao W.C."/>
        </authorList>
    </citation>
    <scope>NUCLEOTIDE SEQUENCE</scope>
    <source>
        <strain evidence="10">Rsan-2018</strain>
    </source>
</reference>
<feature type="domain" description="Helicase ATP-binding" evidence="8">
    <location>
        <begin position="164"/>
        <end position="340"/>
    </location>
</feature>
<dbReference type="Pfam" id="PF00271">
    <property type="entry name" value="Helicase_C"/>
    <property type="match status" value="1"/>
</dbReference>
<dbReference type="Pfam" id="PF00270">
    <property type="entry name" value="DEAD"/>
    <property type="match status" value="1"/>
</dbReference>
<evidence type="ECO:0000256" key="2">
    <source>
        <dbReference type="ARBA" id="ARBA00022741"/>
    </source>
</evidence>
<dbReference type="PROSITE" id="PS51194">
    <property type="entry name" value="HELICASE_CTER"/>
    <property type="match status" value="1"/>
</dbReference>
<keyword evidence="4 6" id="KW-0347">Helicase</keyword>
<dbReference type="InterPro" id="IPR027417">
    <property type="entry name" value="P-loop_NTPase"/>
</dbReference>
<dbReference type="SUPFAM" id="SSF52540">
    <property type="entry name" value="P-loop containing nucleoside triphosphate hydrolases"/>
    <property type="match status" value="2"/>
</dbReference>
<dbReference type="SMART" id="SM00490">
    <property type="entry name" value="HELICc"/>
    <property type="match status" value="1"/>
</dbReference>
<reference evidence="10" key="2">
    <citation type="submission" date="2021-09" db="EMBL/GenBank/DDBJ databases">
        <authorList>
            <person name="Jia N."/>
            <person name="Wang J."/>
            <person name="Shi W."/>
            <person name="Du L."/>
            <person name="Sun Y."/>
            <person name="Zhan W."/>
            <person name="Jiang J."/>
            <person name="Wang Q."/>
            <person name="Zhang B."/>
            <person name="Ji P."/>
            <person name="Sakyi L.B."/>
            <person name="Cui X."/>
            <person name="Yuan T."/>
            <person name="Jiang B."/>
            <person name="Yang W."/>
            <person name="Lam T.T.-Y."/>
            <person name="Chang Q."/>
            <person name="Ding S."/>
            <person name="Wang X."/>
            <person name="Zhu J."/>
            <person name="Ruan X."/>
            <person name="Zhao L."/>
            <person name="Wei J."/>
            <person name="Que T."/>
            <person name="Du C."/>
            <person name="Cheng J."/>
            <person name="Dai P."/>
            <person name="Han X."/>
            <person name="Huang E."/>
            <person name="Gao Y."/>
            <person name="Liu J."/>
            <person name="Shao H."/>
            <person name="Ye R."/>
            <person name="Li L."/>
            <person name="Wei W."/>
            <person name="Wang X."/>
            <person name="Wang C."/>
            <person name="Huo Q."/>
            <person name="Li W."/>
            <person name="Guo W."/>
            <person name="Chen H."/>
            <person name="Chen S."/>
            <person name="Zhou L."/>
            <person name="Zhou L."/>
            <person name="Ni X."/>
            <person name="Tian J."/>
            <person name="Zhou Y."/>
            <person name="Sheng Y."/>
            <person name="Liu T."/>
            <person name="Pan Y."/>
            <person name="Xia L."/>
            <person name="Li J."/>
            <person name="Zhao F."/>
            <person name="Cao W."/>
        </authorList>
    </citation>
    <scope>NUCLEOTIDE SEQUENCE</scope>
    <source>
        <strain evidence="10">Rsan-2018</strain>
        <tissue evidence="10">Larvae</tissue>
    </source>
</reference>
<dbReference type="SMART" id="SM00487">
    <property type="entry name" value="DEXDc"/>
    <property type="match status" value="1"/>
</dbReference>
<evidence type="ECO:0000256" key="3">
    <source>
        <dbReference type="ARBA" id="ARBA00022801"/>
    </source>
</evidence>
<dbReference type="GO" id="GO:0016787">
    <property type="term" value="F:hydrolase activity"/>
    <property type="evidence" value="ECO:0007669"/>
    <property type="project" value="UniProtKB-KW"/>
</dbReference>
<comment type="caution">
    <text evidence="10">The sequence shown here is derived from an EMBL/GenBank/DDBJ whole genome shotgun (WGS) entry which is preliminary data.</text>
</comment>
<dbReference type="InterPro" id="IPR000629">
    <property type="entry name" value="RNA-helicase_DEAD-box_CS"/>
</dbReference>
<name>A0A9D4PS82_RHISA</name>
<dbReference type="CDD" id="cd18787">
    <property type="entry name" value="SF2_C_DEAD"/>
    <property type="match status" value="1"/>
</dbReference>
<evidence type="ECO:0000256" key="7">
    <source>
        <dbReference type="SAM" id="MobiDB-lite"/>
    </source>
</evidence>